<dbReference type="FunFam" id="2.130.10.10:FF:002456">
    <property type="entry name" value="Transducin beta-like protein 3"/>
    <property type="match status" value="1"/>
</dbReference>
<evidence type="ECO:0000256" key="2">
    <source>
        <dbReference type="ARBA" id="ARBA00022737"/>
    </source>
</evidence>
<evidence type="ECO:0000313" key="5">
    <source>
        <dbReference type="Proteomes" id="UP001415857"/>
    </source>
</evidence>
<dbReference type="PANTHER" id="PTHR19854:SF15">
    <property type="entry name" value="TRANSDUCIN BETA-LIKE PROTEIN 3"/>
    <property type="match status" value="1"/>
</dbReference>
<dbReference type="Proteomes" id="UP001415857">
    <property type="component" value="Unassembled WGS sequence"/>
</dbReference>
<dbReference type="PROSITE" id="PS50294">
    <property type="entry name" value="WD_REPEATS_REGION"/>
    <property type="match status" value="4"/>
</dbReference>
<keyword evidence="1 3" id="KW-0853">WD repeat</keyword>
<name>A0AAP0R9C5_LIQFO</name>
<dbReference type="Gene3D" id="2.130.10.10">
    <property type="entry name" value="YVTN repeat-like/Quinoprotein amine dehydrogenase"/>
    <property type="match status" value="2"/>
</dbReference>
<feature type="repeat" description="WD" evidence="3">
    <location>
        <begin position="56"/>
        <end position="97"/>
    </location>
</feature>
<accession>A0AAP0R9C5</accession>
<dbReference type="PRINTS" id="PR00320">
    <property type="entry name" value="GPROTEINBRPT"/>
</dbReference>
<feature type="repeat" description="WD" evidence="3">
    <location>
        <begin position="140"/>
        <end position="183"/>
    </location>
</feature>
<dbReference type="SMART" id="SM00320">
    <property type="entry name" value="WD40"/>
    <property type="match status" value="6"/>
</dbReference>
<comment type="caution">
    <text evidence="4">The sequence shown here is derived from an EMBL/GenBank/DDBJ whole genome shotgun (WGS) entry which is preliminary data.</text>
</comment>
<dbReference type="GO" id="GO:0000472">
    <property type="term" value="P:endonucleolytic cleavage to generate mature 5'-end of SSU-rRNA from (SSU-rRNA, 5.8S rRNA, LSU-rRNA)"/>
    <property type="evidence" value="ECO:0007669"/>
    <property type="project" value="TreeGrafter"/>
</dbReference>
<dbReference type="GO" id="GO:0000480">
    <property type="term" value="P:endonucleolytic cleavage in 5'-ETS of tricistronic rRNA transcript (SSU-rRNA, 5.8S rRNA, LSU-rRNA)"/>
    <property type="evidence" value="ECO:0007669"/>
    <property type="project" value="TreeGrafter"/>
</dbReference>
<protein>
    <submittedName>
        <fullName evidence="4">Uncharacterized protein</fullName>
    </submittedName>
</protein>
<reference evidence="4 5" key="1">
    <citation type="journal article" date="2024" name="Plant J.">
        <title>Genome sequences and population genomics reveal climatic adaptation and genomic divergence between two closely related sweetgum species.</title>
        <authorList>
            <person name="Xu W.Q."/>
            <person name="Ren C.Q."/>
            <person name="Zhang X.Y."/>
            <person name="Comes H.P."/>
            <person name="Liu X.H."/>
            <person name="Li Y.G."/>
            <person name="Kettle C.J."/>
            <person name="Jalonen R."/>
            <person name="Gaisberger H."/>
            <person name="Ma Y.Z."/>
            <person name="Qiu Y.X."/>
        </authorList>
    </citation>
    <scope>NUCLEOTIDE SEQUENCE [LARGE SCALE GENOMIC DNA]</scope>
    <source>
        <strain evidence="4">Hangzhou</strain>
    </source>
</reference>
<dbReference type="CDD" id="cd00200">
    <property type="entry name" value="WD40"/>
    <property type="match status" value="1"/>
</dbReference>
<dbReference type="GO" id="GO:0030686">
    <property type="term" value="C:90S preribosome"/>
    <property type="evidence" value="ECO:0007669"/>
    <property type="project" value="TreeGrafter"/>
</dbReference>
<dbReference type="SUPFAM" id="SSF50978">
    <property type="entry name" value="WD40 repeat-like"/>
    <property type="match status" value="1"/>
</dbReference>
<dbReference type="InterPro" id="IPR036322">
    <property type="entry name" value="WD40_repeat_dom_sf"/>
</dbReference>
<dbReference type="PROSITE" id="PS00678">
    <property type="entry name" value="WD_REPEATS_1"/>
    <property type="match status" value="3"/>
</dbReference>
<sequence>MAAASFKKNYRCVPSLNQFYSGGPFVVSSDGSFLVCACDDSIKIVDSLNASIKSNIEGDSETVTALALGPNDKFLFSSSHSKQIRVWDLSSLKCVRSWKGHDGPAMGMACDASGGLLATAGTDRKVLVWDVDGGYCTHYFKGHKGVVTCIMFHPDPDRLLLFSGSDDATVRVWDLATKKCIATLERHFSMVTSMAVSDDGWTLLSAGRDKVVNLWDLRDYGCKMTVPTYEVLETVCVIRSGTPFASCLDLYKKQSGKKKSGSSTIYFITVGECGIVRIWNSDGAVCLFEQKCSDVTVSLDKDALKRGFIAAVMLPLDQGLLCVTADHQFLFYSPMNILKKC</sequence>
<dbReference type="InterPro" id="IPR001680">
    <property type="entry name" value="WD40_rpt"/>
</dbReference>
<evidence type="ECO:0000313" key="4">
    <source>
        <dbReference type="EMBL" id="KAK9272221.1"/>
    </source>
</evidence>
<dbReference type="GO" id="GO:0005730">
    <property type="term" value="C:nucleolus"/>
    <property type="evidence" value="ECO:0007669"/>
    <property type="project" value="TreeGrafter"/>
</dbReference>
<feature type="repeat" description="WD" evidence="3">
    <location>
        <begin position="98"/>
        <end position="139"/>
    </location>
</feature>
<gene>
    <name evidence="4" type="ORF">L1049_002592</name>
</gene>
<dbReference type="InterPro" id="IPR015943">
    <property type="entry name" value="WD40/YVTN_repeat-like_dom_sf"/>
</dbReference>
<dbReference type="EMBL" id="JBBPBK010000013">
    <property type="protein sequence ID" value="KAK9272221.1"/>
    <property type="molecule type" value="Genomic_DNA"/>
</dbReference>
<proteinExistence type="predicted"/>
<evidence type="ECO:0000256" key="1">
    <source>
        <dbReference type="ARBA" id="ARBA00022574"/>
    </source>
</evidence>
<dbReference type="GO" id="GO:0034511">
    <property type="term" value="F:U3 snoRNA binding"/>
    <property type="evidence" value="ECO:0007669"/>
    <property type="project" value="TreeGrafter"/>
</dbReference>
<dbReference type="InterPro" id="IPR020472">
    <property type="entry name" value="WD40_PAC1"/>
</dbReference>
<dbReference type="PROSITE" id="PS50082">
    <property type="entry name" value="WD_REPEATS_2"/>
    <property type="match status" value="4"/>
</dbReference>
<dbReference type="InterPro" id="IPR019775">
    <property type="entry name" value="WD40_repeat_CS"/>
</dbReference>
<dbReference type="FunFam" id="2.130.10.10:FF:001711">
    <property type="entry name" value="Transducin beta-like protein 3"/>
    <property type="match status" value="1"/>
</dbReference>
<keyword evidence="2" id="KW-0677">Repeat</keyword>
<dbReference type="PANTHER" id="PTHR19854">
    <property type="entry name" value="TRANSDUCIN BETA-LIKE 3"/>
    <property type="match status" value="1"/>
</dbReference>
<dbReference type="AlphaFoldDB" id="A0AAP0R9C5"/>
<keyword evidence="5" id="KW-1185">Reference proteome</keyword>
<feature type="repeat" description="WD" evidence="3">
    <location>
        <begin position="184"/>
        <end position="225"/>
    </location>
</feature>
<evidence type="ECO:0000256" key="3">
    <source>
        <dbReference type="PROSITE-ProRule" id="PRU00221"/>
    </source>
</evidence>
<organism evidence="4 5">
    <name type="scientific">Liquidambar formosana</name>
    <name type="common">Formosan gum</name>
    <dbReference type="NCBI Taxonomy" id="63359"/>
    <lineage>
        <taxon>Eukaryota</taxon>
        <taxon>Viridiplantae</taxon>
        <taxon>Streptophyta</taxon>
        <taxon>Embryophyta</taxon>
        <taxon>Tracheophyta</taxon>
        <taxon>Spermatophyta</taxon>
        <taxon>Magnoliopsida</taxon>
        <taxon>eudicotyledons</taxon>
        <taxon>Gunneridae</taxon>
        <taxon>Pentapetalae</taxon>
        <taxon>Saxifragales</taxon>
        <taxon>Altingiaceae</taxon>
        <taxon>Liquidambar</taxon>
    </lineage>
</organism>
<dbReference type="Pfam" id="PF00400">
    <property type="entry name" value="WD40"/>
    <property type="match status" value="4"/>
</dbReference>